<dbReference type="GO" id="GO:0016020">
    <property type="term" value="C:membrane"/>
    <property type="evidence" value="ECO:0007669"/>
    <property type="project" value="UniProtKB-SubCell"/>
</dbReference>
<keyword evidence="5 9" id="KW-1133">Transmembrane helix</keyword>
<keyword evidence="4 9" id="KW-0812">Transmembrane</keyword>
<evidence type="ECO:0000256" key="2">
    <source>
        <dbReference type="ARBA" id="ARBA00004234"/>
    </source>
</evidence>
<comment type="subcellular location">
    <subcellularLocation>
        <location evidence="2">Cytoplasmic vesicle</location>
        <location evidence="2">Secretory vesicle</location>
        <location evidence="2">Synaptic vesicle</location>
    </subcellularLocation>
    <subcellularLocation>
        <location evidence="1">Membrane</location>
        <topology evidence="1">Multi-pass membrane protein</topology>
    </subcellularLocation>
</comment>
<gene>
    <name evidence="10" type="ORF">TSIB3V08_LOCUS1116</name>
</gene>
<feature type="transmembrane region" description="Helical" evidence="9">
    <location>
        <begin position="311"/>
        <end position="335"/>
    </location>
</feature>
<dbReference type="GO" id="GO:0005794">
    <property type="term" value="C:Golgi apparatus"/>
    <property type="evidence" value="ECO:0007669"/>
    <property type="project" value="TreeGrafter"/>
</dbReference>
<evidence type="ECO:0000256" key="3">
    <source>
        <dbReference type="ARBA" id="ARBA00006483"/>
    </source>
</evidence>
<feature type="transmembrane region" description="Helical" evidence="9">
    <location>
        <begin position="257"/>
        <end position="290"/>
    </location>
</feature>
<dbReference type="EMBL" id="OC000303">
    <property type="protein sequence ID" value="CAD7256841.1"/>
    <property type="molecule type" value="Genomic_DNA"/>
</dbReference>
<evidence type="ECO:0000256" key="4">
    <source>
        <dbReference type="ARBA" id="ARBA00022692"/>
    </source>
</evidence>
<evidence type="ECO:0000256" key="7">
    <source>
        <dbReference type="ARBA" id="ARBA00039293"/>
    </source>
</evidence>
<accession>A0A7R9AM02</accession>
<comment type="similarity">
    <text evidence="3">Belongs to the PRA1 family.</text>
</comment>
<dbReference type="Pfam" id="PF03208">
    <property type="entry name" value="PRA1"/>
    <property type="match status" value="1"/>
</dbReference>
<dbReference type="AlphaFoldDB" id="A0A7R9AM02"/>
<evidence type="ECO:0000256" key="6">
    <source>
        <dbReference type="ARBA" id="ARBA00023136"/>
    </source>
</evidence>
<evidence type="ECO:0000256" key="5">
    <source>
        <dbReference type="ARBA" id="ARBA00022989"/>
    </source>
</evidence>
<evidence type="ECO:0000256" key="8">
    <source>
        <dbReference type="ARBA" id="ARBA00043113"/>
    </source>
</evidence>
<protein>
    <recommendedName>
        <fullName evidence="7">Prenylated Rab acceptor protein 1</fullName>
    </recommendedName>
    <alternativeName>
        <fullName evidence="8">PRA1 family protein 1</fullName>
    </alternativeName>
</protein>
<dbReference type="GO" id="GO:0008021">
    <property type="term" value="C:synaptic vesicle"/>
    <property type="evidence" value="ECO:0007669"/>
    <property type="project" value="UniProtKB-SubCell"/>
</dbReference>
<dbReference type="PANTHER" id="PTHR19317">
    <property type="entry name" value="PRENYLATED RAB ACCEPTOR 1-RELATED"/>
    <property type="match status" value="1"/>
</dbReference>
<keyword evidence="6 9" id="KW-0472">Membrane</keyword>
<evidence type="ECO:0000256" key="1">
    <source>
        <dbReference type="ARBA" id="ARBA00004141"/>
    </source>
</evidence>
<dbReference type="PANTHER" id="PTHR19317:SF0">
    <property type="entry name" value="PRENYLATED RAB ACCEPTOR PROTEIN 1"/>
    <property type="match status" value="1"/>
</dbReference>
<name>A0A7R9AM02_TIMSH</name>
<evidence type="ECO:0000313" key="10">
    <source>
        <dbReference type="EMBL" id="CAD7256841.1"/>
    </source>
</evidence>
<reference evidence="10" key="1">
    <citation type="submission" date="2020-11" db="EMBL/GenBank/DDBJ databases">
        <authorList>
            <person name="Tran Van P."/>
        </authorList>
    </citation>
    <scope>NUCLEOTIDE SEQUENCE</scope>
</reference>
<organism evidence="10">
    <name type="scientific">Timema shepardi</name>
    <name type="common">Walking stick</name>
    <dbReference type="NCBI Taxonomy" id="629360"/>
    <lineage>
        <taxon>Eukaryota</taxon>
        <taxon>Metazoa</taxon>
        <taxon>Ecdysozoa</taxon>
        <taxon>Arthropoda</taxon>
        <taxon>Hexapoda</taxon>
        <taxon>Insecta</taxon>
        <taxon>Pterygota</taxon>
        <taxon>Neoptera</taxon>
        <taxon>Polyneoptera</taxon>
        <taxon>Phasmatodea</taxon>
        <taxon>Timematodea</taxon>
        <taxon>Timematoidea</taxon>
        <taxon>Timematidae</taxon>
        <taxon>Timema</taxon>
    </lineage>
</organism>
<sequence length="351" mass="39278">MSKGTLINRAHKAHTGKFGRPSVFSETEEKSFVKHIITVCGAENVYTDPISGFKKCGISPFNEDAVLDRLPGKHPQDTVVVVPLVSEAVLQMLKTMHHRDEGQQRMRRSKFNVTTGMSVSFEHITSPAAIPSSSINGDSLILRTIESDSENLDSEEITYMDTDSYVVDDCEKLSSIDIDDDHLLMEIETLIDVKKGSPLPKQLSLSSLAAKEWIGQRRENIRPWALFINTAHLRAPSSLPRLSKRVVKNIEYFHSNYFFVFLGLIAYCLITSPFLLIAVAASLGACYILSLKNSERKISFMGHELTLVQQYGLIAVCSFPIFYLAGAGAALFWVLEFAHEECQRPVKFCVR</sequence>
<evidence type="ECO:0000256" key="9">
    <source>
        <dbReference type="SAM" id="Phobius"/>
    </source>
</evidence>
<proteinExistence type="inferred from homology"/>
<dbReference type="InterPro" id="IPR004895">
    <property type="entry name" value="Prenylated_rab_accept_PRA1"/>
</dbReference>